<dbReference type="Pfam" id="PF14247">
    <property type="entry name" value="DUF4344"/>
    <property type="match status" value="1"/>
</dbReference>
<dbReference type="EMBL" id="QUAJ01000003">
    <property type="protein sequence ID" value="REI42654.1"/>
    <property type="molecule type" value="Genomic_DNA"/>
</dbReference>
<evidence type="ECO:0000313" key="1">
    <source>
        <dbReference type="EMBL" id="REI42654.1"/>
    </source>
</evidence>
<dbReference type="InterPro" id="IPR025644">
    <property type="entry name" value="DUF4344"/>
</dbReference>
<proteinExistence type="predicted"/>
<keyword evidence="2" id="KW-1185">Reference proteome</keyword>
<dbReference type="RefSeq" id="WP_114641278.1">
    <property type="nucleotide sequence ID" value="NZ_JAACIO010000003.1"/>
</dbReference>
<evidence type="ECO:0000313" key="2">
    <source>
        <dbReference type="Proteomes" id="UP000263486"/>
    </source>
</evidence>
<comment type="caution">
    <text evidence="1">The sequence shown here is derived from an EMBL/GenBank/DDBJ whole genome shotgun (WGS) entry which is preliminary data.</text>
</comment>
<reference evidence="1 2" key="1">
    <citation type="submission" date="2018-08" db="EMBL/GenBank/DDBJ databases">
        <title>Draft genome sequence of Psychrilyobacter sp. strain SD5 isolated from Black Sea water.</title>
        <authorList>
            <person name="Yadav S."/>
            <person name="Villanueva L."/>
            <person name="Damste J.S.S."/>
        </authorList>
    </citation>
    <scope>NUCLEOTIDE SEQUENCE [LARGE SCALE GENOMIC DNA]</scope>
    <source>
        <strain evidence="1 2">SD5</strain>
    </source>
</reference>
<sequence>MKKVLVLFMLNIMVVFGEVQLRYSPPTEKKEKEVREWMIKNRVIENLVDTVNKEIKIEEELLVVVGDGDSVHYNSENREIVITYDFVMEVRERFKDEYEKEWEIYAKDSIEHTFYHELGHALVDLLNIPVLGKEEDAVDDFGIIMLILTSEDGEERAISAAELFFMEGMEVEEYSSEDLMDEHSLDDQRGYRSLSLVYGSNPEKYEDIAEDLKMDEDMRLMSQKLFEQQSINWLRLLEPHLKDGILLKTYKEFE</sequence>
<organism evidence="1 2">
    <name type="scientific">Psychrilyobacter piezotolerans</name>
    <dbReference type="NCBI Taxonomy" id="2293438"/>
    <lineage>
        <taxon>Bacteria</taxon>
        <taxon>Fusobacteriati</taxon>
        <taxon>Fusobacteriota</taxon>
        <taxon>Fusobacteriia</taxon>
        <taxon>Fusobacteriales</taxon>
        <taxon>Fusobacteriaceae</taxon>
        <taxon>Psychrilyobacter</taxon>
    </lineage>
</organism>
<dbReference type="Proteomes" id="UP000263486">
    <property type="component" value="Unassembled WGS sequence"/>
</dbReference>
<accession>A0ABX9KJN0</accession>
<gene>
    <name evidence="1" type="ORF">DYH56_02485</name>
</gene>
<name>A0ABX9KJN0_9FUSO</name>
<protein>
    <recommendedName>
        <fullName evidence="3">Metallopeptidase</fullName>
    </recommendedName>
</protein>
<evidence type="ECO:0008006" key="3">
    <source>
        <dbReference type="Google" id="ProtNLM"/>
    </source>
</evidence>